<keyword evidence="1" id="KW-0805">Transcription regulation</keyword>
<dbReference type="SMART" id="SM00342">
    <property type="entry name" value="HTH_ARAC"/>
    <property type="match status" value="1"/>
</dbReference>
<dbReference type="Gene3D" id="1.10.10.60">
    <property type="entry name" value="Homeodomain-like"/>
    <property type="match status" value="1"/>
</dbReference>
<dbReference type="PANTHER" id="PTHR46796:SF12">
    <property type="entry name" value="HTH-TYPE DNA-BINDING TRANSCRIPTIONAL ACTIVATOR EUTR"/>
    <property type="match status" value="1"/>
</dbReference>
<evidence type="ECO:0000313" key="7">
    <source>
        <dbReference type="Proteomes" id="UP001064782"/>
    </source>
</evidence>
<dbReference type="PROSITE" id="PS01124">
    <property type="entry name" value="HTH_ARAC_FAMILY_2"/>
    <property type="match status" value="1"/>
</dbReference>
<feature type="domain" description="HTH araC/xylS-type" evidence="4">
    <location>
        <begin position="216"/>
        <end position="317"/>
    </location>
</feature>
<dbReference type="Proteomes" id="UP001064782">
    <property type="component" value="Unassembled WGS sequence"/>
</dbReference>
<comment type="caution">
    <text evidence="6">The sequence shown here is derived from an EMBL/GenBank/DDBJ whole genome shotgun (WGS) entry which is preliminary data.</text>
</comment>
<keyword evidence="2" id="KW-0238">DNA-binding</keyword>
<dbReference type="InterPro" id="IPR018060">
    <property type="entry name" value="HTH_AraC"/>
</dbReference>
<evidence type="ECO:0000313" key="6">
    <source>
        <dbReference type="EMBL" id="GLD31906.1"/>
    </source>
</evidence>
<evidence type="ECO:0000259" key="4">
    <source>
        <dbReference type="PROSITE" id="PS01124"/>
    </source>
</evidence>
<dbReference type="GeneID" id="83627914"/>
<evidence type="ECO:0000256" key="2">
    <source>
        <dbReference type="ARBA" id="ARBA00023125"/>
    </source>
</evidence>
<dbReference type="Pfam" id="PF12833">
    <property type="entry name" value="HTH_18"/>
    <property type="match status" value="1"/>
</dbReference>
<evidence type="ECO:0000313" key="5">
    <source>
        <dbReference type="EMBL" id="GLB86065.1"/>
    </source>
</evidence>
<proteinExistence type="predicted"/>
<sequence>MPTVLLDTSDLAEAETALSANYSKIRINATPDGTPAAMRIERSCFGSIGVDAADYGCGFTYEMDPPEPIVVCGVVSGGLEAGPDRREATFCRPGEVYAFGAADGLGYRGRVRRGKYYHVVVDRSLLNRAAGTPSHNSEPVRLTDSTPLSPAANRHLFDCIDYLHGVAAAGYADRNQLIRSNLEQYLAAVLLAIFPSTAPQQPTRAEMRGITPVLLKRAMRFIDDNAHTDLSLADIAAAVHITPRALQYMFRKHRDCTPTEYLRRVRMHHAHRDLLIADRAEATVADIARRWGFAHPGRFAVHYREQYGQSPQVTLRTDRARLTG</sequence>
<name>A0A9P3UYY9_9MYCO</name>
<dbReference type="RefSeq" id="WP_236977810.1">
    <property type="nucleotide sequence ID" value="NZ_BRXE01000114.1"/>
</dbReference>
<reference evidence="6" key="1">
    <citation type="submission" date="2022-08" db="EMBL/GenBank/DDBJ databases">
        <title>Mycobacterium kiyosense sp. nov., scotochromogenic slow-glowing species isolated from respiratory specimens.</title>
        <authorList>
            <person name="Fukano H."/>
            <person name="Kazumi Y."/>
            <person name="Sakagami N."/>
            <person name="Ato M."/>
            <person name="Mitarai S."/>
            <person name="Hoshino Y."/>
        </authorList>
    </citation>
    <scope>NUCLEOTIDE SEQUENCE</scope>
    <source>
        <strain evidence="6">1413</strain>
        <strain evidence="5">SRL2020-028</strain>
    </source>
</reference>
<dbReference type="PANTHER" id="PTHR46796">
    <property type="entry name" value="HTH-TYPE TRANSCRIPTIONAL ACTIVATOR RHAS-RELATED"/>
    <property type="match status" value="1"/>
</dbReference>
<evidence type="ECO:0000256" key="1">
    <source>
        <dbReference type="ARBA" id="ARBA00023015"/>
    </source>
</evidence>
<dbReference type="GO" id="GO:0003700">
    <property type="term" value="F:DNA-binding transcription factor activity"/>
    <property type="evidence" value="ECO:0007669"/>
    <property type="project" value="InterPro"/>
</dbReference>
<dbReference type="EMBL" id="BRZI01000032">
    <property type="protein sequence ID" value="GLD31906.1"/>
    <property type="molecule type" value="Genomic_DNA"/>
</dbReference>
<dbReference type="Proteomes" id="UP001165663">
    <property type="component" value="Unassembled WGS sequence"/>
</dbReference>
<evidence type="ECO:0000256" key="3">
    <source>
        <dbReference type="ARBA" id="ARBA00023163"/>
    </source>
</evidence>
<keyword evidence="3" id="KW-0804">Transcription</keyword>
<dbReference type="SUPFAM" id="SSF46689">
    <property type="entry name" value="Homeodomain-like"/>
    <property type="match status" value="2"/>
</dbReference>
<protein>
    <recommendedName>
        <fullName evidence="4">HTH araC/xylS-type domain-containing protein</fullName>
    </recommendedName>
</protein>
<dbReference type="InterPro" id="IPR018062">
    <property type="entry name" value="HTH_AraC-typ_CS"/>
</dbReference>
<organism evidence="6 7">
    <name type="scientific">Mycobacterium kiyosense</name>
    <dbReference type="NCBI Taxonomy" id="2871094"/>
    <lineage>
        <taxon>Bacteria</taxon>
        <taxon>Bacillati</taxon>
        <taxon>Actinomycetota</taxon>
        <taxon>Actinomycetes</taxon>
        <taxon>Mycobacteriales</taxon>
        <taxon>Mycobacteriaceae</taxon>
        <taxon>Mycobacterium</taxon>
    </lineage>
</organism>
<dbReference type="GO" id="GO:0043565">
    <property type="term" value="F:sequence-specific DNA binding"/>
    <property type="evidence" value="ECO:0007669"/>
    <property type="project" value="InterPro"/>
</dbReference>
<accession>A0A9P3UYY9</accession>
<dbReference type="InterPro" id="IPR050204">
    <property type="entry name" value="AraC_XylS_family_regulators"/>
</dbReference>
<dbReference type="InterPro" id="IPR009057">
    <property type="entry name" value="Homeodomain-like_sf"/>
</dbReference>
<dbReference type="PROSITE" id="PS00041">
    <property type="entry name" value="HTH_ARAC_FAMILY_1"/>
    <property type="match status" value="1"/>
</dbReference>
<gene>
    <name evidence="6" type="ORF">Mkiyose1413_37890</name>
    <name evidence="5" type="ORF">SRL2020028_53210</name>
</gene>
<dbReference type="AlphaFoldDB" id="A0A9P3UYY9"/>
<keyword evidence="7" id="KW-1185">Reference proteome</keyword>
<dbReference type="EMBL" id="BRXE01000114">
    <property type="protein sequence ID" value="GLB86065.1"/>
    <property type="molecule type" value="Genomic_DNA"/>
</dbReference>